<dbReference type="Proteomes" id="UP000789366">
    <property type="component" value="Unassembled WGS sequence"/>
</dbReference>
<protein>
    <submittedName>
        <fullName evidence="1">3885_t:CDS:1</fullName>
    </submittedName>
</protein>
<evidence type="ECO:0000313" key="2">
    <source>
        <dbReference type="Proteomes" id="UP000789366"/>
    </source>
</evidence>
<proteinExistence type="predicted"/>
<dbReference type="EMBL" id="CAJVPW010005475">
    <property type="protein sequence ID" value="CAG8555274.1"/>
    <property type="molecule type" value="Genomic_DNA"/>
</dbReference>
<keyword evidence="2" id="KW-1185">Reference proteome</keyword>
<feature type="non-terminal residue" evidence="1">
    <location>
        <position position="97"/>
    </location>
</feature>
<comment type="caution">
    <text evidence="1">The sequence shown here is derived from an EMBL/GenBank/DDBJ whole genome shotgun (WGS) entry which is preliminary data.</text>
</comment>
<evidence type="ECO:0000313" key="1">
    <source>
        <dbReference type="EMBL" id="CAG8555274.1"/>
    </source>
</evidence>
<feature type="non-terminal residue" evidence="1">
    <location>
        <position position="1"/>
    </location>
</feature>
<accession>A0ACA9LYQ5</accession>
<sequence length="97" mass="11233">MEEPLKPFSQLSFPKNDMSSNDNKVTSEATIMSDLTTPVTRLEQVNIDGVVNIQMLHAHLAMLAKFKSLEQQNSVIDERYLLRAERRYLLWLKLLNN</sequence>
<reference evidence="1" key="1">
    <citation type="submission" date="2021-06" db="EMBL/GenBank/DDBJ databases">
        <authorList>
            <person name="Kallberg Y."/>
            <person name="Tangrot J."/>
            <person name="Rosling A."/>
        </authorList>
    </citation>
    <scope>NUCLEOTIDE SEQUENCE</scope>
    <source>
        <strain evidence="1">28 12/20/2015</strain>
    </source>
</reference>
<gene>
    <name evidence="1" type="ORF">SPELUC_LOCUS5372</name>
</gene>
<organism evidence="1 2">
    <name type="scientific">Cetraspora pellucida</name>
    <dbReference type="NCBI Taxonomy" id="1433469"/>
    <lineage>
        <taxon>Eukaryota</taxon>
        <taxon>Fungi</taxon>
        <taxon>Fungi incertae sedis</taxon>
        <taxon>Mucoromycota</taxon>
        <taxon>Glomeromycotina</taxon>
        <taxon>Glomeromycetes</taxon>
        <taxon>Diversisporales</taxon>
        <taxon>Gigasporaceae</taxon>
        <taxon>Cetraspora</taxon>
    </lineage>
</organism>
<name>A0ACA9LYQ5_9GLOM</name>